<accession>A0A099G425</accession>
<keyword evidence="3" id="KW-0732">Signal</keyword>
<feature type="domain" description="Solute-binding protein family 5" evidence="4">
    <location>
        <begin position="80"/>
        <end position="442"/>
    </location>
</feature>
<dbReference type="InterPro" id="IPR030678">
    <property type="entry name" value="Peptide/Ni-bd"/>
</dbReference>
<name>A0A099G425_9RHOB</name>
<evidence type="ECO:0000313" key="5">
    <source>
        <dbReference type="EMBL" id="SDW55684.1"/>
    </source>
</evidence>
<evidence type="ECO:0000256" key="3">
    <source>
        <dbReference type="ARBA" id="ARBA00022729"/>
    </source>
</evidence>
<organism evidence="5 6">
    <name type="scientific">Paracoccus sanguinis</name>
    <dbReference type="NCBI Taxonomy" id="1545044"/>
    <lineage>
        <taxon>Bacteria</taxon>
        <taxon>Pseudomonadati</taxon>
        <taxon>Pseudomonadota</taxon>
        <taxon>Alphaproteobacteria</taxon>
        <taxon>Rhodobacterales</taxon>
        <taxon>Paracoccaceae</taxon>
        <taxon>Paracoccus</taxon>
    </lineage>
</organism>
<dbReference type="InterPro" id="IPR023765">
    <property type="entry name" value="SBP_5_CS"/>
</dbReference>
<evidence type="ECO:0000256" key="1">
    <source>
        <dbReference type="ARBA" id="ARBA00004418"/>
    </source>
</evidence>
<dbReference type="InterPro" id="IPR039424">
    <property type="entry name" value="SBP_5"/>
</dbReference>
<dbReference type="PANTHER" id="PTHR30290:SF34">
    <property type="entry name" value="ABC TRANSPORTER, PERIPLASMIC OLIGO-PEPTIDE BINDING PROTEIN, PUTATIVE-RELATED"/>
    <property type="match status" value="1"/>
</dbReference>
<sequence>MTFQITARALLLASAVALSPLALPAAWAATPADTLVVAATIDDIISLDPAQSFEFSGNDVTQNLYDRLVDFDPLALDKGFQPSLAESWKTSEDGKTLTLTMREGVKFQSGNPVRAEDAAWSIQRAVKLDKSPAFILTQFGLTPENVEQMVKAEGNTLSITMDKPYAETFVLNCLTASVASVVDKETVMANVQGEDLGNTWLSTNSAGSGPYSLAAWRPNEAVQLVANEGYFQGAPAMKRVIVRNVQESSAQRLQLEQGDIDVARNLTPTDVEAVAGNDALKITDEPRGRILYMGLSQKDPLLSNPAVIKAMRHLVNFEGMAGSFLKGQWKIHQNFLPEGYLGASDDNSWTYDVEAAKKILAEGGVTGGTVTTKVRDLREYLDVAQTLQASMAEAGLTLNIEQMTGAQVLDAYRARQVPIFLGEWGPDYADPQTNASTFALNPDNEAEKGSTLAWRNSYAVPAEMQAAVEAAVTEGDGEKRKTMYLDLQKQYHDVAPILPLFQRVEQTASQKGVEGWSGGGAVTSVQYRSVTKKAE</sequence>
<dbReference type="CDD" id="cd08512">
    <property type="entry name" value="PBP2_NikA_DppA_OppA_like_7"/>
    <property type="match status" value="1"/>
</dbReference>
<comment type="subcellular location">
    <subcellularLocation>
        <location evidence="1">Periplasm</location>
    </subcellularLocation>
</comment>
<dbReference type="OrthoDB" id="9803988at2"/>
<protein>
    <submittedName>
        <fullName evidence="5">Peptide/nickel transport system substrate-binding protein</fullName>
    </submittedName>
</protein>
<dbReference type="AlphaFoldDB" id="A0A099G425"/>
<dbReference type="EMBL" id="FNNA01000001">
    <property type="protein sequence ID" value="SDW55684.1"/>
    <property type="molecule type" value="Genomic_DNA"/>
</dbReference>
<proteinExistence type="inferred from homology"/>
<dbReference type="Proteomes" id="UP000182944">
    <property type="component" value="Unassembled WGS sequence"/>
</dbReference>
<evidence type="ECO:0000259" key="4">
    <source>
        <dbReference type="Pfam" id="PF00496"/>
    </source>
</evidence>
<dbReference type="STRING" id="1545044.SAMN05444276_1011288"/>
<dbReference type="GO" id="GO:0030288">
    <property type="term" value="C:outer membrane-bounded periplasmic space"/>
    <property type="evidence" value="ECO:0007669"/>
    <property type="project" value="UniProtKB-ARBA"/>
</dbReference>
<dbReference type="RefSeq" id="WP_036701737.1">
    <property type="nucleotide sequence ID" value="NZ_CP051542.1"/>
</dbReference>
<dbReference type="Gene3D" id="3.10.105.10">
    <property type="entry name" value="Dipeptide-binding Protein, Domain 3"/>
    <property type="match status" value="1"/>
</dbReference>
<dbReference type="SUPFAM" id="SSF53850">
    <property type="entry name" value="Periplasmic binding protein-like II"/>
    <property type="match status" value="1"/>
</dbReference>
<evidence type="ECO:0000313" key="6">
    <source>
        <dbReference type="Proteomes" id="UP000182944"/>
    </source>
</evidence>
<evidence type="ECO:0000256" key="2">
    <source>
        <dbReference type="ARBA" id="ARBA00005695"/>
    </source>
</evidence>
<dbReference type="GO" id="GO:0015833">
    <property type="term" value="P:peptide transport"/>
    <property type="evidence" value="ECO:0007669"/>
    <property type="project" value="TreeGrafter"/>
</dbReference>
<accession>A0A099GD64</accession>
<dbReference type="PROSITE" id="PS01040">
    <property type="entry name" value="SBP_BACTERIAL_5"/>
    <property type="match status" value="1"/>
</dbReference>
<dbReference type="GO" id="GO:0043190">
    <property type="term" value="C:ATP-binding cassette (ABC) transporter complex"/>
    <property type="evidence" value="ECO:0007669"/>
    <property type="project" value="InterPro"/>
</dbReference>
<dbReference type="GO" id="GO:1904680">
    <property type="term" value="F:peptide transmembrane transporter activity"/>
    <property type="evidence" value="ECO:0007669"/>
    <property type="project" value="TreeGrafter"/>
</dbReference>
<dbReference type="PIRSF" id="PIRSF002741">
    <property type="entry name" value="MppA"/>
    <property type="match status" value="1"/>
</dbReference>
<dbReference type="Gene3D" id="3.40.190.10">
    <property type="entry name" value="Periplasmic binding protein-like II"/>
    <property type="match status" value="1"/>
</dbReference>
<comment type="similarity">
    <text evidence="2">Belongs to the bacterial solute-binding protein 5 family.</text>
</comment>
<dbReference type="PANTHER" id="PTHR30290">
    <property type="entry name" value="PERIPLASMIC BINDING COMPONENT OF ABC TRANSPORTER"/>
    <property type="match status" value="1"/>
</dbReference>
<gene>
    <name evidence="5" type="ORF">SAMN05444276_1011288</name>
</gene>
<reference evidence="6" key="1">
    <citation type="submission" date="2016-10" db="EMBL/GenBank/DDBJ databases">
        <authorList>
            <person name="Varghese N."/>
            <person name="Submissions S."/>
        </authorList>
    </citation>
    <scope>NUCLEOTIDE SEQUENCE [LARGE SCALE GENOMIC DNA]</scope>
    <source>
        <strain evidence="6">DSM 29303</strain>
    </source>
</reference>
<dbReference type="Gene3D" id="3.90.76.10">
    <property type="entry name" value="Dipeptide-binding Protein, Domain 1"/>
    <property type="match status" value="1"/>
</dbReference>
<dbReference type="InterPro" id="IPR000914">
    <property type="entry name" value="SBP_5_dom"/>
</dbReference>
<keyword evidence="6" id="KW-1185">Reference proteome</keyword>
<dbReference type="Pfam" id="PF00496">
    <property type="entry name" value="SBP_bac_5"/>
    <property type="match status" value="1"/>
</dbReference>